<evidence type="ECO:0000313" key="3">
    <source>
        <dbReference type="Proteomes" id="UP000092460"/>
    </source>
</evidence>
<keyword evidence="1" id="KW-1133">Transmembrane helix</keyword>
<dbReference type="EnsemblMetazoa" id="GPPI049218-RA">
    <property type="protein sequence ID" value="GPPI049218-PA"/>
    <property type="gene ID" value="GPPI049218"/>
</dbReference>
<reference evidence="3" key="1">
    <citation type="submission" date="2015-01" db="EMBL/GenBank/DDBJ databases">
        <authorList>
            <person name="Aksoy S."/>
            <person name="Warren W."/>
            <person name="Wilson R.K."/>
        </authorList>
    </citation>
    <scope>NUCLEOTIDE SEQUENCE [LARGE SCALE GENOMIC DNA]</scope>
    <source>
        <strain evidence="3">IAEA</strain>
    </source>
</reference>
<keyword evidence="3" id="KW-1185">Reference proteome</keyword>
<reference evidence="2" key="2">
    <citation type="submission" date="2020-05" db="UniProtKB">
        <authorList>
            <consortium name="EnsemblMetazoa"/>
        </authorList>
    </citation>
    <scope>IDENTIFICATION</scope>
    <source>
        <strain evidence="2">IAEA</strain>
    </source>
</reference>
<organism evidence="2 3">
    <name type="scientific">Glossina palpalis gambiensis</name>
    <dbReference type="NCBI Taxonomy" id="67801"/>
    <lineage>
        <taxon>Eukaryota</taxon>
        <taxon>Metazoa</taxon>
        <taxon>Ecdysozoa</taxon>
        <taxon>Arthropoda</taxon>
        <taxon>Hexapoda</taxon>
        <taxon>Insecta</taxon>
        <taxon>Pterygota</taxon>
        <taxon>Neoptera</taxon>
        <taxon>Endopterygota</taxon>
        <taxon>Diptera</taxon>
        <taxon>Brachycera</taxon>
        <taxon>Muscomorpha</taxon>
        <taxon>Hippoboscoidea</taxon>
        <taxon>Glossinidae</taxon>
        <taxon>Glossina</taxon>
    </lineage>
</organism>
<evidence type="ECO:0000256" key="1">
    <source>
        <dbReference type="SAM" id="Phobius"/>
    </source>
</evidence>
<sequence>SNWPNSNSTNFLADLICWSKSEPTQINSISGGKDTIILDTVTELLNAVNVTPIVLLTASSLNTWKSVNKTPVLLISVFNPVFYGMFLKFALSLLKQLIKI</sequence>
<dbReference type="EMBL" id="JXJN01025691">
    <property type="status" value="NOT_ANNOTATED_CDS"/>
    <property type="molecule type" value="Genomic_DNA"/>
</dbReference>
<feature type="transmembrane region" description="Helical" evidence="1">
    <location>
        <begin position="72"/>
        <end position="94"/>
    </location>
</feature>
<dbReference type="EnsemblMetazoa" id="GPPI043467-RA">
    <property type="protein sequence ID" value="GPPI043467-PA"/>
    <property type="gene ID" value="GPPI043467"/>
</dbReference>
<protein>
    <submittedName>
        <fullName evidence="2">Uncharacterized protein</fullName>
    </submittedName>
</protein>
<evidence type="ECO:0000313" key="2">
    <source>
        <dbReference type="EnsemblMetazoa" id="GPPI043467-PA"/>
    </source>
</evidence>
<dbReference type="VEuPathDB" id="VectorBase:GPPI049218"/>
<accession>A0A1B0C4V0</accession>
<name>A0A1B0C4V0_9MUSC</name>
<dbReference type="Proteomes" id="UP000092460">
    <property type="component" value="Unassembled WGS sequence"/>
</dbReference>
<proteinExistence type="predicted"/>
<dbReference type="EMBL" id="JXJN01022217">
    <property type="status" value="NOT_ANNOTATED_CDS"/>
    <property type="molecule type" value="Genomic_DNA"/>
</dbReference>
<dbReference type="AlphaFoldDB" id="A0A1B0C4V0"/>
<dbReference type="VEuPathDB" id="VectorBase:GPPI043467"/>
<keyword evidence="1" id="KW-0472">Membrane</keyword>
<keyword evidence="1" id="KW-0812">Transmembrane</keyword>